<sequence length="241" mass="27194">MAENQAKKEQVHTVFQNISQKYDRLNNIISFEQHKVWRKHVMSTMNVQKGSKALDVCCGTADWTIALSEAVGSKGQVTGLDFSENMLEVGKQKTASLENIQLVHGDAMNLPFDDNSFDYVTIGFGLRNVPDYLSALKEMHRVLKPGGMVVCLETSQPTLPLFKQIYSLYFKFVMPIFGKMFAKSKEEYEWLQQSTFNFPDKQTLKGLFFEAGFNDIIVRSFTGGVAAMHLGYKENSSSKGD</sequence>
<dbReference type="PROSITE" id="PS01184">
    <property type="entry name" value="UBIE_2"/>
    <property type="match status" value="1"/>
</dbReference>
<gene>
    <name evidence="6" type="primary">menG</name>
    <name evidence="9" type="ORF">CTJ08_00720</name>
    <name evidence="7" type="ORF">H3963_01420</name>
    <name evidence="8" type="ORF">I3V53_02030</name>
</gene>
<evidence type="ECO:0000256" key="4">
    <source>
        <dbReference type="ARBA" id="ARBA00022691"/>
    </source>
</evidence>
<reference evidence="8" key="3">
    <citation type="submission" date="2020-11" db="EMBL/GenBank/DDBJ databases">
        <title>Molecular epidemiology and genomic profiles of multidrug-resistant bacteria collected from clinical sources in South Africa.</title>
        <authorList>
            <person name="Asante J."/>
            <person name="Amoako D.G."/>
        </authorList>
    </citation>
    <scope>NUCLEOTIDE SEQUENCE</scope>
    <source>
        <strain evidence="8">C68</strain>
    </source>
</reference>
<dbReference type="Gene3D" id="3.40.50.150">
    <property type="entry name" value="Vaccinia Virus protein VP39"/>
    <property type="match status" value="1"/>
</dbReference>
<comment type="caution">
    <text evidence="8">The sequence shown here is derived from an EMBL/GenBank/DDBJ whole genome shotgun (WGS) entry which is preliminary data.</text>
</comment>
<dbReference type="FunFam" id="3.40.50.150:FF:000086">
    <property type="entry name" value="Demethylmenaquinone methyltransferase"/>
    <property type="match status" value="1"/>
</dbReference>
<dbReference type="NCBIfam" id="TIGR01934">
    <property type="entry name" value="MenG_MenH_UbiE"/>
    <property type="match status" value="1"/>
</dbReference>
<feature type="binding site" evidence="6">
    <location>
        <position position="60"/>
    </location>
    <ligand>
        <name>S-adenosyl-L-methionine</name>
        <dbReference type="ChEBI" id="CHEBI:59789"/>
    </ligand>
</feature>
<evidence type="ECO:0000313" key="7">
    <source>
        <dbReference type="EMBL" id="MBF2229122.1"/>
    </source>
</evidence>
<evidence type="ECO:0000256" key="1">
    <source>
        <dbReference type="ARBA" id="ARBA00022428"/>
    </source>
</evidence>
<dbReference type="HAMAP" id="MF_01813">
    <property type="entry name" value="MenG_UbiE_methyltr"/>
    <property type="match status" value="1"/>
</dbReference>
<dbReference type="InterPro" id="IPR004033">
    <property type="entry name" value="UbiE/COQ5_MeTrFase"/>
</dbReference>
<dbReference type="EC" id="2.1.1.163" evidence="6"/>
<name>A0A0N1EPY9_STAEP</name>
<dbReference type="GO" id="GO:0032259">
    <property type="term" value="P:methylation"/>
    <property type="evidence" value="ECO:0007669"/>
    <property type="project" value="UniProtKB-KW"/>
</dbReference>
<comment type="similarity">
    <text evidence="6">Belongs to the class I-like SAM-binding methyltransferase superfamily. MenG/UbiE family.</text>
</comment>
<dbReference type="CDD" id="cd02440">
    <property type="entry name" value="AdoMet_MTases"/>
    <property type="match status" value="1"/>
</dbReference>
<dbReference type="EMBL" id="PEJG01000001">
    <property type="protein sequence ID" value="PIH11394.1"/>
    <property type="molecule type" value="Genomic_DNA"/>
</dbReference>
<dbReference type="PROSITE" id="PS51608">
    <property type="entry name" value="SAM_MT_UBIE"/>
    <property type="match status" value="1"/>
</dbReference>
<reference evidence="7" key="2">
    <citation type="submission" date="2020-08" db="EMBL/GenBank/DDBJ databases">
        <title>Changes in the skin microbiome associated with squamous cell carcinoma in transplant recipients.</title>
        <authorList>
            <person name="Zaugg J."/>
            <person name="Krueger A."/>
            <person name="Lachner N."/>
        </authorList>
    </citation>
    <scope>NUCLEOTIDE SEQUENCE</scope>
    <source>
        <strain evidence="7">R5988</strain>
    </source>
</reference>
<keyword evidence="2 6" id="KW-0489">Methyltransferase</keyword>
<keyword evidence="3 6" id="KW-0808">Transferase</keyword>
<dbReference type="RefSeq" id="WP_001831089.1">
    <property type="nucleotide sequence ID" value="NZ_AP019721.1"/>
</dbReference>
<dbReference type="UniPathway" id="UPA00079">
    <property type="reaction ID" value="UER00169"/>
</dbReference>
<evidence type="ECO:0000313" key="10">
    <source>
        <dbReference type="Proteomes" id="UP000228502"/>
    </source>
</evidence>
<keyword evidence="1 6" id="KW-0474">Menaquinone biosynthesis</keyword>
<dbReference type="OMA" id="MNDVMSM"/>
<dbReference type="SMR" id="A0A0N1EPY9"/>
<keyword evidence="4 6" id="KW-0949">S-adenosyl-L-methionine</keyword>
<dbReference type="GO" id="GO:0043770">
    <property type="term" value="F:demethylmenaquinone methyltransferase activity"/>
    <property type="evidence" value="ECO:0007669"/>
    <property type="project" value="UniProtKB-UniRule"/>
</dbReference>
<feature type="binding site" evidence="6">
    <location>
        <begin position="106"/>
        <end position="107"/>
    </location>
    <ligand>
        <name>S-adenosyl-L-methionine</name>
        <dbReference type="ChEBI" id="CHEBI:59789"/>
    </ligand>
</feature>
<evidence type="ECO:0000256" key="6">
    <source>
        <dbReference type="HAMAP-Rule" id="MF_01813"/>
    </source>
</evidence>
<dbReference type="Pfam" id="PF01209">
    <property type="entry name" value="Ubie_methyltran"/>
    <property type="match status" value="1"/>
</dbReference>
<feature type="binding site" evidence="6">
    <location>
        <position position="81"/>
    </location>
    <ligand>
        <name>S-adenosyl-L-methionine</name>
        <dbReference type="ChEBI" id="CHEBI:59789"/>
    </ligand>
</feature>
<proteinExistence type="inferred from homology"/>
<dbReference type="PROSITE" id="PS01183">
    <property type="entry name" value="UBIE_1"/>
    <property type="match status" value="1"/>
</dbReference>
<dbReference type="GO" id="GO:0009234">
    <property type="term" value="P:menaquinone biosynthetic process"/>
    <property type="evidence" value="ECO:0007669"/>
    <property type="project" value="UniProtKB-UniRule"/>
</dbReference>
<comment type="pathway">
    <text evidence="6">Quinol/quinone metabolism; menaquinone biosynthesis; menaquinol from 1,4-dihydroxy-2-naphthoate: step 2/2.</text>
</comment>
<reference evidence="9 10" key="1">
    <citation type="submission" date="2017-10" db="EMBL/GenBank/DDBJ databases">
        <title>genome sequences of Staph epi in chlorhexidine trial.</title>
        <authorList>
            <person name="Greninger A.L."/>
            <person name="Addetia A."/>
            <person name="Qin X."/>
            <person name="Zerr D."/>
        </authorList>
    </citation>
    <scope>NUCLEOTIDE SEQUENCE [LARGE SCALE GENOMIC DNA]</scope>
    <source>
        <strain evidence="9 10">SCH-17</strain>
    </source>
</reference>
<dbReference type="InterPro" id="IPR023576">
    <property type="entry name" value="UbiE/COQ5_MeTrFase_CS"/>
</dbReference>
<dbReference type="KEGG" id="seps:DP17_121"/>
<dbReference type="InterPro" id="IPR029063">
    <property type="entry name" value="SAM-dependent_MTases_sf"/>
</dbReference>
<dbReference type="Proteomes" id="UP000648077">
    <property type="component" value="Unassembled WGS sequence"/>
</dbReference>
<dbReference type="EMBL" id="JADPYN010000002">
    <property type="protein sequence ID" value="MBF9302869.1"/>
    <property type="molecule type" value="Genomic_DNA"/>
</dbReference>
<evidence type="ECO:0000313" key="11">
    <source>
        <dbReference type="Proteomes" id="UP000622362"/>
    </source>
</evidence>
<dbReference type="NCBIfam" id="NF001243">
    <property type="entry name" value="PRK00216.1-4"/>
    <property type="match status" value="1"/>
</dbReference>
<dbReference type="Proteomes" id="UP000228502">
    <property type="component" value="Unassembled WGS sequence"/>
</dbReference>
<dbReference type="OrthoDB" id="9808140at2"/>
<accession>A0A0N1EPY9</accession>
<dbReference type="PANTHER" id="PTHR43591">
    <property type="entry name" value="METHYLTRANSFERASE"/>
    <property type="match status" value="1"/>
</dbReference>
<dbReference type="SUPFAM" id="SSF53335">
    <property type="entry name" value="S-adenosyl-L-methionine-dependent methyltransferases"/>
    <property type="match status" value="1"/>
</dbReference>
<dbReference type="GeneID" id="50018720"/>
<dbReference type="EMBL" id="JACGQI010000001">
    <property type="protein sequence ID" value="MBF2229122.1"/>
    <property type="molecule type" value="Genomic_DNA"/>
</dbReference>
<evidence type="ECO:0000313" key="9">
    <source>
        <dbReference type="EMBL" id="PIH11394.1"/>
    </source>
</evidence>
<dbReference type="PANTHER" id="PTHR43591:SF24">
    <property type="entry name" value="2-METHOXY-6-POLYPRENYL-1,4-BENZOQUINOL METHYLASE, MITOCHONDRIAL"/>
    <property type="match status" value="1"/>
</dbReference>
<comment type="caution">
    <text evidence="6">Lacks conserved residue(s) required for the propagation of feature annotation.</text>
</comment>
<dbReference type="AlphaFoldDB" id="A0A0N1EPY9"/>
<comment type="function">
    <text evidence="5 6">Methyltransferase required for the conversion of demethylmenaquinol (DMKH2) to menaquinol (MKH2).</text>
</comment>
<evidence type="ECO:0000256" key="5">
    <source>
        <dbReference type="ARBA" id="ARBA00059758"/>
    </source>
</evidence>
<evidence type="ECO:0000256" key="3">
    <source>
        <dbReference type="ARBA" id="ARBA00022679"/>
    </source>
</evidence>
<protein>
    <recommendedName>
        <fullName evidence="6">Demethylmenaquinone methyltransferase</fullName>
        <ecNumber evidence="6">2.1.1.163</ecNumber>
    </recommendedName>
</protein>
<dbReference type="Proteomes" id="UP000622362">
    <property type="component" value="Unassembled WGS sequence"/>
</dbReference>
<organism evidence="8 11">
    <name type="scientific">Staphylococcus epidermidis</name>
    <dbReference type="NCBI Taxonomy" id="1282"/>
    <lineage>
        <taxon>Bacteria</taxon>
        <taxon>Bacillati</taxon>
        <taxon>Bacillota</taxon>
        <taxon>Bacilli</taxon>
        <taxon>Bacillales</taxon>
        <taxon>Staphylococcaceae</taxon>
        <taxon>Staphylococcus</taxon>
    </lineage>
</organism>
<comment type="catalytic activity">
    <reaction evidence="6">
        <text>a 2-demethylmenaquinol + S-adenosyl-L-methionine = a menaquinol + S-adenosyl-L-homocysteine + H(+)</text>
        <dbReference type="Rhea" id="RHEA:42640"/>
        <dbReference type="Rhea" id="RHEA-COMP:9539"/>
        <dbReference type="Rhea" id="RHEA-COMP:9563"/>
        <dbReference type="ChEBI" id="CHEBI:15378"/>
        <dbReference type="ChEBI" id="CHEBI:18151"/>
        <dbReference type="ChEBI" id="CHEBI:55437"/>
        <dbReference type="ChEBI" id="CHEBI:57856"/>
        <dbReference type="ChEBI" id="CHEBI:59789"/>
        <dbReference type="EC" id="2.1.1.163"/>
    </reaction>
</comment>
<evidence type="ECO:0000313" key="8">
    <source>
        <dbReference type="EMBL" id="MBF9302869.1"/>
    </source>
</evidence>
<evidence type="ECO:0000256" key="2">
    <source>
        <dbReference type="ARBA" id="ARBA00022603"/>
    </source>
</evidence>
<dbReference type="NCBIfam" id="NF001244">
    <property type="entry name" value="PRK00216.1-5"/>
    <property type="match status" value="1"/>
</dbReference>